<evidence type="ECO:0000256" key="1">
    <source>
        <dbReference type="SAM" id="SignalP"/>
    </source>
</evidence>
<feature type="chain" id="PRO_5026167617" evidence="1">
    <location>
        <begin position="20"/>
        <end position="107"/>
    </location>
</feature>
<evidence type="ECO:0000313" key="2">
    <source>
        <dbReference type="EMBL" id="NGO54442.1"/>
    </source>
</evidence>
<dbReference type="RefSeq" id="WP_165032754.1">
    <property type="nucleotide sequence ID" value="NZ_JAAKZF010000052.1"/>
</dbReference>
<protein>
    <submittedName>
        <fullName evidence="2">Uncharacterized protein</fullName>
    </submittedName>
</protein>
<organism evidence="2 3">
    <name type="scientific">Allomesorhizobium camelthorni</name>
    <dbReference type="NCBI Taxonomy" id="475069"/>
    <lineage>
        <taxon>Bacteria</taxon>
        <taxon>Pseudomonadati</taxon>
        <taxon>Pseudomonadota</taxon>
        <taxon>Alphaproteobacteria</taxon>
        <taxon>Hyphomicrobiales</taxon>
        <taxon>Phyllobacteriaceae</taxon>
        <taxon>Allomesorhizobium</taxon>
    </lineage>
</organism>
<comment type="caution">
    <text evidence="2">The sequence shown here is derived from an EMBL/GenBank/DDBJ whole genome shotgun (WGS) entry which is preliminary data.</text>
</comment>
<reference evidence="2 3" key="1">
    <citation type="submission" date="2020-02" db="EMBL/GenBank/DDBJ databases">
        <title>Genome sequence of strain CCNWXJ40-4.</title>
        <authorList>
            <person name="Gao J."/>
            <person name="Sun J."/>
        </authorList>
    </citation>
    <scope>NUCLEOTIDE SEQUENCE [LARGE SCALE GENOMIC DNA]</scope>
    <source>
        <strain evidence="2 3">CCNWXJ 40-4</strain>
    </source>
</reference>
<keyword evidence="3" id="KW-1185">Reference proteome</keyword>
<feature type="signal peptide" evidence="1">
    <location>
        <begin position="1"/>
        <end position="19"/>
    </location>
</feature>
<gene>
    <name evidence="2" type="ORF">G6N73_25470</name>
</gene>
<accession>A0A6G4WI21</accession>
<sequence length="107" mass="12289">MKRLLLALCISLVAAEAQAISRYNSTSMSCNEVQARVRGEGAAILRWRSTRNPSLQLYGRYVSDRRYCNHNEVAETAFVPTADTKSCLVRECIIVDPDDFFIFRRRR</sequence>
<dbReference type="AlphaFoldDB" id="A0A6G4WI21"/>
<keyword evidence="1" id="KW-0732">Signal</keyword>
<evidence type="ECO:0000313" key="3">
    <source>
        <dbReference type="Proteomes" id="UP001642900"/>
    </source>
</evidence>
<proteinExistence type="predicted"/>
<dbReference type="Proteomes" id="UP001642900">
    <property type="component" value="Unassembled WGS sequence"/>
</dbReference>
<dbReference type="EMBL" id="JAAKZF010000052">
    <property type="protein sequence ID" value="NGO54442.1"/>
    <property type="molecule type" value="Genomic_DNA"/>
</dbReference>
<name>A0A6G4WI21_9HYPH</name>